<dbReference type="InterPro" id="IPR047650">
    <property type="entry name" value="Transpos_IS110"/>
</dbReference>
<dbReference type="AlphaFoldDB" id="A0A7Y9JMJ7"/>
<evidence type="ECO:0000313" key="4">
    <source>
        <dbReference type="Proteomes" id="UP000529783"/>
    </source>
</evidence>
<proteinExistence type="predicted"/>
<dbReference type="PANTHER" id="PTHR33055:SF3">
    <property type="entry name" value="PUTATIVE TRANSPOSASE FOR IS117-RELATED"/>
    <property type="match status" value="1"/>
</dbReference>
<name>A0A7Y9JMJ7_9ACTN</name>
<accession>A0A7Y9JMJ7</accession>
<dbReference type="GO" id="GO:0006313">
    <property type="term" value="P:DNA transposition"/>
    <property type="evidence" value="ECO:0007669"/>
    <property type="project" value="InterPro"/>
</dbReference>
<evidence type="ECO:0000259" key="2">
    <source>
        <dbReference type="Pfam" id="PF02371"/>
    </source>
</evidence>
<organism evidence="3 4">
    <name type="scientific">Actinomadura luteofluorescens</name>
    <dbReference type="NCBI Taxonomy" id="46163"/>
    <lineage>
        <taxon>Bacteria</taxon>
        <taxon>Bacillati</taxon>
        <taxon>Actinomycetota</taxon>
        <taxon>Actinomycetes</taxon>
        <taxon>Streptosporangiales</taxon>
        <taxon>Thermomonosporaceae</taxon>
        <taxon>Actinomadura</taxon>
    </lineage>
</organism>
<dbReference type="Pfam" id="PF02371">
    <property type="entry name" value="Transposase_20"/>
    <property type="match status" value="1"/>
</dbReference>
<dbReference type="InterPro" id="IPR003346">
    <property type="entry name" value="Transposase_20"/>
</dbReference>
<dbReference type="InterPro" id="IPR002525">
    <property type="entry name" value="Transp_IS110-like_N"/>
</dbReference>
<comment type="caution">
    <text evidence="3">The sequence shown here is derived from an EMBL/GenBank/DDBJ whole genome shotgun (WGS) entry which is preliminary data.</text>
</comment>
<dbReference type="Proteomes" id="UP000529783">
    <property type="component" value="Unassembled WGS sequence"/>
</dbReference>
<protein>
    <submittedName>
        <fullName evidence="3">Transposase</fullName>
    </submittedName>
</protein>
<reference evidence="3 4" key="1">
    <citation type="submission" date="2020-07" db="EMBL/GenBank/DDBJ databases">
        <title>Sequencing the genomes of 1000 actinobacteria strains.</title>
        <authorList>
            <person name="Klenk H.-P."/>
        </authorList>
    </citation>
    <scope>NUCLEOTIDE SEQUENCE [LARGE SCALE GENOMIC DNA]</scope>
    <source>
        <strain evidence="3 4">DSM 40398</strain>
    </source>
</reference>
<evidence type="ECO:0000313" key="3">
    <source>
        <dbReference type="EMBL" id="NYD52674.1"/>
    </source>
</evidence>
<evidence type="ECO:0000259" key="1">
    <source>
        <dbReference type="Pfam" id="PF01548"/>
    </source>
</evidence>
<sequence length="379" mass="41590">MAVVDGDGKRVFSRRVANDETALLATISAVLELAEEMTWAIDLHSSESLLLLTLLLDHGHKVVYVPGIVVNRAAEGYRGAGKTDAKDALIIADQARMRRDLTVLDGDDELVIELRMLVARRTDLAADRTRAVNRLHDQLLAICPALQRALDLTTKGPLVLLTGFQTPAALREIGVDGLTIWLKDRKVRNAAALASKAIAAARSQHTPLPAERTAALLAAQLARGVTTLNEQIKELDQLIEDRFRRHPSAKVIVSMPGIGVLLGAEFIAATGKMSRFATADQLASLAGVTPLPRDSGRISGNLHRPQRYSRPLQRVFYTSALLSIQSCPESRRFYDRKRAEGKRHTQAVLALARRRVNVLWALLRDNRTYQPAPPLTLAA</sequence>
<dbReference type="EMBL" id="JACCBA010000001">
    <property type="protein sequence ID" value="NYD52674.1"/>
    <property type="molecule type" value="Genomic_DNA"/>
</dbReference>
<dbReference type="PANTHER" id="PTHR33055">
    <property type="entry name" value="TRANSPOSASE FOR INSERTION SEQUENCE ELEMENT IS1111A"/>
    <property type="match status" value="1"/>
</dbReference>
<feature type="domain" description="Transposase IS110-like N-terminal" evidence="1">
    <location>
        <begin position="2"/>
        <end position="144"/>
    </location>
</feature>
<dbReference type="Pfam" id="PF01548">
    <property type="entry name" value="DEDD_Tnp_IS110"/>
    <property type="match status" value="1"/>
</dbReference>
<gene>
    <name evidence="3" type="ORF">BJY14_008657</name>
</gene>
<dbReference type="GO" id="GO:0003677">
    <property type="term" value="F:DNA binding"/>
    <property type="evidence" value="ECO:0007669"/>
    <property type="project" value="InterPro"/>
</dbReference>
<dbReference type="NCBIfam" id="NF033542">
    <property type="entry name" value="transpos_IS110"/>
    <property type="match status" value="1"/>
</dbReference>
<dbReference type="GO" id="GO:0004803">
    <property type="term" value="F:transposase activity"/>
    <property type="evidence" value="ECO:0007669"/>
    <property type="project" value="InterPro"/>
</dbReference>
<feature type="domain" description="Transposase IS116/IS110/IS902 C-terminal" evidence="2">
    <location>
        <begin position="250"/>
        <end position="334"/>
    </location>
</feature>
<keyword evidence="4" id="KW-1185">Reference proteome</keyword>